<feature type="transmembrane region" description="Helical" evidence="1">
    <location>
        <begin position="62"/>
        <end position="84"/>
    </location>
</feature>
<dbReference type="HOGENOM" id="CLU_1833114_0_0_10"/>
<dbReference type="KEGG" id="cts:Ctha_0982"/>
<sequence length="149" mass="16846">MTTNNSGASKSKDEIIREMIRHEDNLISARMGWMNALQGFLFTAFGMTVVEVIKNPDSKEKYCVLTSLYSVVGIIVAILTLYGISLATRAIENLLDCWNKISENRLGEHNCIFEPDVIGLRSDANLLPWKLLPWLFIFVWAILITYSCA</sequence>
<keyword evidence="1" id="KW-0812">Transmembrane</keyword>
<reference evidence="2 3" key="1">
    <citation type="submission" date="2008-06" db="EMBL/GenBank/DDBJ databases">
        <title>Complete sequence of Chloroherpeton thalassium ATCC 35110.</title>
        <authorList>
            <consortium name="US DOE Joint Genome Institute"/>
            <person name="Lucas S."/>
            <person name="Copeland A."/>
            <person name="Lapidus A."/>
            <person name="Glavina del Rio T."/>
            <person name="Dalin E."/>
            <person name="Tice H."/>
            <person name="Bruce D."/>
            <person name="Goodwin L."/>
            <person name="Pitluck S."/>
            <person name="Schmutz J."/>
            <person name="Larimer F."/>
            <person name="Land M."/>
            <person name="Hauser L."/>
            <person name="Kyrpides N."/>
            <person name="Mikhailova N."/>
            <person name="Liu Z."/>
            <person name="Li T."/>
            <person name="Zhao F."/>
            <person name="Overmann J."/>
            <person name="Bryant D.A."/>
            <person name="Richardson P."/>
        </authorList>
    </citation>
    <scope>NUCLEOTIDE SEQUENCE [LARGE SCALE GENOMIC DNA]</scope>
    <source>
        <strain evidence="3">ATCC 35110 / GB-78</strain>
    </source>
</reference>
<gene>
    <name evidence="2" type="ordered locus">Ctha_0982</name>
</gene>
<feature type="transmembrane region" description="Helical" evidence="1">
    <location>
        <begin position="131"/>
        <end position="148"/>
    </location>
</feature>
<evidence type="ECO:0000256" key="1">
    <source>
        <dbReference type="SAM" id="Phobius"/>
    </source>
</evidence>
<keyword evidence="3" id="KW-1185">Reference proteome</keyword>
<protein>
    <submittedName>
        <fullName evidence="2">Uncharacterized protein</fullName>
    </submittedName>
</protein>
<dbReference type="eggNOG" id="ENOG5033GDX">
    <property type="taxonomic scope" value="Bacteria"/>
</dbReference>
<dbReference type="Proteomes" id="UP000001208">
    <property type="component" value="Chromosome"/>
</dbReference>
<evidence type="ECO:0000313" key="2">
    <source>
        <dbReference type="EMBL" id="ACF13447.1"/>
    </source>
</evidence>
<organism evidence="2 3">
    <name type="scientific">Chloroherpeton thalassium (strain ATCC 35110 / GB-78)</name>
    <dbReference type="NCBI Taxonomy" id="517418"/>
    <lineage>
        <taxon>Bacteria</taxon>
        <taxon>Pseudomonadati</taxon>
        <taxon>Chlorobiota</taxon>
        <taxon>Chlorobiia</taxon>
        <taxon>Chlorobiales</taxon>
        <taxon>Chloroherpetonaceae</taxon>
        <taxon>Chloroherpeton</taxon>
    </lineage>
</organism>
<proteinExistence type="predicted"/>
<keyword evidence="1" id="KW-1133">Transmembrane helix</keyword>
<name>B3QXH3_CHLT3</name>
<accession>B3QXH3</accession>
<keyword evidence="1" id="KW-0472">Membrane</keyword>
<evidence type="ECO:0000313" key="3">
    <source>
        <dbReference type="Proteomes" id="UP000001208"/>
    </source>
</evidence>
<dbReference type="AlphaFoldDB" id="B3QXH3"/>
<feature type="transmembrane region" description="Helical" evidence="1">
    <location>
        <begin position="31"/>
        <end position="50"/>
    </location>
</feature>
<dbReference type="EMBL" id="CP001100">
    <property type="protein sequence ID" value="ACF13447.1"/>
    <property type="molecule type" value="Genomic_DNA"/>
</dbReference>
<dbReference type="STRING" id="517418.Ctha_0982"/>